<feature type="transmembrane region" description="Helical" evidence="5">
    <location>
        <begin position="69"/>
        <end position="88"/>
    </location>
</feature>
<feature type="transmembrane region" description="Helical" evidence="5">
    <location>
        <begin position="191"/>
        <end position="212"/>
    </location>
</feature>
<dbReference type="EMBL" id="JADJUC010000008">
    <property type="protein sequence ID" value="MBK8524312.1"/>
    <property type="molecule type" value="Genomic_DNA"/>
</dbReference>
<dbReference type="AlphaFoldDB" id="A0A9D7K466"/>
<evidence type="ECO:0000256" key="2">
    <source>
        <dbReference type="ARBA" id="ARBA00022692"/>
    </source>
</evidence>
<comment type="caution">
    <text evidence="6">The sequence shown here is derived from an EMBL/GenBank/DDBJ whole genome shotgun (WGS) entry which is preliminary data.</text>
</comment>
<feature type="transmembrane region" description="Helical" evidence="5">
    <location>
        <begin position="249"/>
        <end position="268"/>
    </location>
</feature>
<evidence type="ECO:0000256" key="1">
    <source>
        <dbReference type="ARBA" id="ARBA00004141"/>
    </source>
</evidence>
<feature type="transmembrane region" description="Helical" evidence="5">
    <location>
        <begin position="6"/>
        <end position="28"/>
    </location>
</feature>
<gene>
    <name evidence="6" type="ORF">IPL58_09415</name>
</gene>
<feature type="transmembrane region" description="Helical" evidence="5">
    <location>
        <begin position="218"/>
        <end position="237"/>
    </location>
</feature>
<organism evidence="6 7">
    <name type="scientific">Candidatus Proximibacter danicus</name>
    <dbReference type="NCBI Taxonomy" id="2954365"/>
    <lineage>
        <taxon>Bacteria</taxon>
        <taxon>Pseudomonadati</taxon>
        <taxon>Pseudomonadota</taxon>
        <taxon>Betaproteobacteria</taxon>
        <taxon>Candidatus Proximibacter</taxon>
    </lineage>
</organism>
<evidence type="ECO:0000256" key="5">
    <source>
        <dbReference type="SAM" id="Phobius"/>
    </source>
</evidence>
<keyword evidence="2 5" id="KW-0812">Transmembrane</keyword>
<evidence type="ECO:0000313" key="6">
    <source>
        <dbReference type="EMBL" id="MBK8524312.1"/>
    </source>
</evidence>
<dbReference type="PANTHER" id="PTHR16950:SF16">
    <property type="entry name" value="ZINC TRANSPORTER ZIP13"/>
    <property type="match status" value="1"/>
</dbReference>
<protein>
    <submittedName>
        <fullName evidence="6">ZIP family metal transporter</fullName>
    </submittedName>
</protein>
<dbReference type="Pfam" id="PF02535">
    <property type="entry name" value="Zip"/>
    <property type="match status" value="1"/>
</dbReference>
<evidence type="ECO:0000256" key="4">
    <source>
        <dbReference type="ARBA" id="ARBA00023136"/>
    </source>
</evidence>
<feature type="transmembrane region" description="Helical" evidence="5">
    <location>
        <begin position="35"/>
        <end position="57"/>
    </location>
</feature>
<dbReference type="GO" id="GO:0005385">
    <property type="term" value="F:zinc ion transmembrane transporter activity"/>
    <property type="evidence" value="ECO:0007669"/>
    <property type="project" value="TreeGrafter"/>
</dbReference>
<keyword evidence="4 5" id="KW-0472">Membrane</keyword>
<dbReference type="PANTHER" id="PTHR16950">
    <property type="entry name" value="ZINC TRANSPORTER SLC39A7 HISTIDINE-RICH MEMBRANE PROTEIN KE4"/>
    <property type="match status" value="1"/>
</dbReference>
<dbReference type="Proteomes" id="UP000886689">
    <property type="component" value="Unassembled WGS sequence"/>
</dbReference>
<keyword evidence="3 5" id="KW-1133">Transmembrane helix</keyword>
<accession>A0A9D7K466</accession>
<proteinExistence type="predicted"/>
<name>A0A9D7K466_9PROT</name>
<dbReference type="GO" id="GO:0016020">
    <property type="term" value="C:membrane"/>
    <property type="evidence" value="ECO:0007669"/>
    <property type="project" value="UniProtKB-SubCell"/>
</dbReference>
<dbReference type="InterPro" id="IPR003689">
    <property type="entry name" value="ZIP"/>
</dbReference>
<comment type="subcellular location">
    <subcellularLocation>
        <location evidence="1">Membrane</location>
        <topology evidence="1">Multi-pass membrane protein</topology>
    </subcellularLocation>
</comment>
<evidence type="ECO:0000256" key="3">
    <source>
        <dbReference type="ARBA" id="ARBA00022989"/>
    </source>
</evidence>
<reference evidence="6" key="1">
    <citation type="submission" date="2020-10" db="EMBL/GenBank/DDBJ databases">
        <title>Connecting structure to function with the recovery of over 1000 high-quality activated sludge metagenome-assembled genomes encoding full-length rRNA genes using long-read sequencing.</title>
        <authorList>
            <person name="Singleton C.M."/>
            <person name="Petriglieri F."/>
            <person name="Kristensen J.M."/>
            <person name="Kirkegaard R.H."/>
            <person name="Michaelsen T.Y."/>
            <person name="Andersen M.H."/>
            <person name="Karst S.M."/>
            <person name="Dueholm M.S."/>
            <person name="Nielsen P.H."/>
            <person name="Albertsen M."/>
        </authorList>
    </citation>
    <scope>NUCLEOTIDE SEQUENCE</scope>
    <source>
        <strain evidence="6">Hirt_18-Q3-R61-65_BATAC.395</strain>
    </source>
</reference>
<sequence length="271" mass="29261">MSLPLLLQIVLACLLGGVLSIAAAALIMFGLPRKWLAFTVSFSTGLLLAMAMLHLLPEALEMGLTPHEVFPLLLGGILGFFALEKFALWRHAHHGVGEIDTHQDDQHCTDHTHSHHHAHHQPHDAHGETMLILIGDSFHNFTDGLLIAAAFLADPALGWTTTFAIIAHEVPQEAGDFAILLSAGWKRSRALFWNGISSLTAIAGGIVGYLALDNAREWIPVIITLAASSFLYVAIADLMPRLKRETTSVGWHSVLLALGIAVIAFGSAHSH</sequence>
<dbReference type="GO" id="GO:0006882">
    <property type="term" value="P:intracellular zinc ion homeostasis"/>
    <property type="evidence" value="ECO:0007669"/>
    <property type="project" value="TreeGrafter"/>
</dbReference>
<evidence type="ECO:0000313" key="7">
    <source>
        <dbReference type="Proteomes" id="UP000886689"/>
    </source>
</evidence>